<gene>
    <name evidence="7" type="ORF">URODEC1_LOCUS63998</name>
</gene>
<name>A0ABC9BC14_9POAL</name>
<keyword evidence="2 6" id="KW-0285">Flavoprotein</keyword>
<evidence type="ECO:0000256" key="4">
    <source>
        <dbReference type="ARBA" id="ARBA00022857"/>
    </source>
</evidence>
<dbReference type="FunFam" id="3.50.50.60:FF:000169">
    <property type="entry name" value="Flavin-containing monooxygenase"/>
    <property type="match status" value="1"/>
</dbReference>
<dbReference type="InterPro" id="IPR020946">
    <property type="entry name" value="Flavin_mOase-like"/>
</dbReference>
<dbReference type="InterPro" id="IPR036188">
    <property type="entry name" value="FAD/NAD-bd_sf"/>
</dbReference>
<dbReference type="Gene3D" id="3.50.50.60">
    <property type="entry name" value="FAD/NAD(P)-binding domain"/>
    <property type="match status" value="2"/>
</dbReference>
<dbReference type="GO" id="GO:0004497">
    <property type="term" value="F:monooxygenase activity"/>
    <property type="evidence" value="ECO:0007669"/>
    <property type="project" value="UniProtKB-KW"/>
</dbReference>
<reference evidence="8" key="1">
    <citation type="submission" date="2024-06" db="EMBL/GenBank/DDBJ databases">
        <authorList>
            <person name="Ryan C."/>
        </authorList>
    </citation>
    <scope>NUCLEOTIDE SEQUENCE [LARGE SCALE GENOMIC DNA]</scope>
</reference>
<dbReference type="EC" id="1.-.-.-" evidence="6"/>
<keyword evidence="3 6" id="KW-0274">FAD</keyword>
<comment type="cofactor">
    <cofactor evidence="6">
        <name>FAD</name>
        <dbReference type="ChEBI" id="CHEBI:57692"/>
    </cofactor>
</comment>
<comment type="similarity">
    <text evidence="1 6">Belongs to the FMO family.</text>
</comment>
<dbReference type="SUPFAM" id="SSF51905">
    <property type="entry name" value="FAD/NAD(P)-binding domain"/>
    <property type="match status" value="2"/>
</dbReference>
<reference evidence="7 8" key="2">
    <citation type="submission" date="2024-10" db="EMBL/GenBank/DDBJ databases">
        <authorList>
            <person name="Ryan C."/>
        </authorList>
    </citation>
    <scope>NUCLEOTIDE SEQUENCE [LARGE SCALE GENOMIC DNA]</scope>
</reference>
<proteinExistence type="inferred from homology"/>
<evidence type="ECO:0000256" key="3">
    <source>
        <dbReference type="ARBA" id="ARBA00022827"/>
    </source>
</evidence>
<keyword evidence="8" id="KW-1185">Reference proteome</keyword>
<evidence type="ECO:0000256" key="1">
    <source>
        <dbReference type="ARBA" id="ARBA00009183"/>
    </source>
</evidence>
<dbReference type="InterPro" id="IPR000960">
    <property type="entry name" value="Flavin_mOase"/>
</dbReference>
<evidence type="ECO:0000313" key="7">
    <source>
        <dbReference type="EMBL" id="CAL4998794.1"/>
    </source>
</evidence>
<keyword evidence="4" id="KW-0521">NADP</keyword>
<evidence type="ECO:0000256" key="2">
    <source>
        <dbReference type="ARBA" id="ARBA00022630"/>
    </source>
</evidence>
<keyword evidence="5 6" id="KW-0560">Oxidoreductase</keyword>
<dbReference type="PIRSF" id="PIRSF000332">
    <property type="entry name" value="FMO"/>
    <property type="match status" value="1"/>
</dbReference>
<dbReference type="AlphaFoldDB" id="A0ABC9BC14"/>
<accession>A0ABC9BC14</accession>
<dbReference type="InterPro" id="IPR050346">
    <property type="entry name" value="FMO-like"/>
</dbReference>
<keyword evidence="6" id="KW-0503">Monooxygenase</keyword>
<dbReference type="Pfam" id="PF00743">
    <property type="entry name" value="FMO-like"/>
    <property type="match status" value="1"/>
</dbReference>
<dbReference type="FunFam" id="3.50.50.60:FF:000170">
    <property type="entry name" value="Flavin-containing monooxygenase"/>
    <property type="match status" value="1"/>
</dbReference>
<protein>
    <recommendedName>
        <fullName evidence="6">Flavin-containing monooxygenase</fullName>
        <ecNumber evidence="6">1.-.-.-</ecNumber>
    </recommendedName>
</protein>
<evidence type="ECO:0000256" key="5">
    <source>
        <dbReference type="ARBA" id="ARBA00023002"/>
    </source>
</evidence>
<organism evidence="7 8">
    <name type="scientific">Urochloa decumbens</name>
    <dbReference type="NCBI Taxonomy" id="240449"/>
    <lineage>
        <taxon>Eukaryota</taxon>
        <taxon>Viridiplantae</taxon>
        <taxon>Streptophyta</taxon>
        <taxon>Embryophyta</taxon>
        <taxon>Tracheophyta</taxon>
        <taxon>Spermatophyta</taxon>
        <taxon>Magnoliopsida</taxon>
        <taxon>Liliopsida</taxon>
        <taxon>Poales</taxon>
        <taxon>Poaceae</taxon>
        <taxon>PACMAD clade</taxon>
        <taxon>Panicoideae</taxon>
        <taxon>Panicodae</taxon>
        <taxon>Paniceae</taxon>
        <taxon>Melinidinae</taxon>
        <taxon>Urochloa</taxon>
    </lineage>
</organism>
<dbReference type="PRINTS" id="PR00368">
    <property type="entry name" value="FADPNR"/>
</dbReference>
<dbReference type="EMBL" id="OZ075135">
    <property type="protein sequence ID" value="CAL4998794.1"/>
    <property type="molecule type" value="Genomic_DNA"/>
</dbReference>
<dbReference type="Proteomes" id="UP001497457">
    <property type="component" value="Chromosome 25rd"/>
</dbReference>
<sequence>MDVKNKRVAIVGAGPSGLAACKHALAKGFRPVVFESGAAVSGVWTRTLSSTTLQTPAAAFRFSDFPWPAELAPEPEQSFPRHDEVAAYMTAYARRFGVLDCVRFRSKVLAAEYVGPPEREVAAWERWSGNGEAFGDGSGEWQLTVQHAHESEGTQVRIDTVQTYRFDFLVLCVGRYGVAKVPKFPEGRGPEVFHGRVLHSMDYSGMAHADADELIRGKRVVVVGSGKSGLDTVAQCAKINGSKNPCTLIYRSNHWMVDAKLIWGGISFGKLAMTRLSELMVHKPGEGFFLSLLATIFTPLRLLMASLVEAYYKTQIPLQKHGMAPECSFSQSILGWRLGTLPERFYDMVNEGSIQLTKTAAFSFCADGLVHDDGGTGERVVDADVVILATGFDADRLLSGVFASPRFREIVVQAGGPSDAMLPLYRHCVHPRIPQMAVVGYAECAASIYPYEMMAKWVAHLLDGAVRLPGVAAMERSVAEWERWGRWAKRQSGGVFYLKSCIGAVTTWYHDQLCRDMGYSARRKKGGGLLAEWLEPYGPADYASIQ</sequence>
<dbReference type="PROSITE" id="PS51257">
    <property type="entry name" value="PROKAR_LIPOPROTEIN"/>
    <property type="match status" value="1"/>
</dbReference>
<evidence type="ECO:0000313" key="8">
    <source>
        <dbReference type="Proteomes" id="UP001497457"/>
    </source>
</evidence>
<dbReference type="PANTHER" id="PTHR23023">
    <property type="entry name" value="DIMETHYLANILINE MONOOXYGENASE"/>
    <property type="match status" value="1"/>
</dbReference>
<evidence type="ECO:0000256" key="6">
    <source>
        <dbReference type="RuleBase" id="RU361177"/>
    </source>
</evidence>